<evidence type="ECO:0000313" key="2">
    <source>
        <dbReference type="Proteomes" id="UP001442494"/>
    </source>
</evidence>
<organism evidence="1 2">
    <name type="scientific">Funiculus sociatus GB2-A5</name>
    <dbReference type="NCBI Taxonomy" id="2933946"/>
    <lineage>
        <taxon>Bacteria</taxon>
        <taxon>Bacillati</taxon>
        <taxon>Cyanobacteriota</taxon>
        <taxon>Cyanophyceae</taxon>
        <taxon>Coleofasciculales</taxon>
        <taxon>Coleofasciculaceae</taxon>
        <taxon>Funiculus</taxon>
    </lineage>
</organism>
<keyword evidence="2" id="KW-1185">Reference proteome</keyword>
<sequence>MKKSKIAKQTIDLAGYQYQEPHYLQTRSRINSLVERYLSIDILQNCLVDLPRQFEKPHQRPWQPIDWQAINPHQIIGVKPALFTAAIANAVEIETPIRAYAKESWDYLQATHPQMAKFVGGTFAADGTVLEVGLWEKEERQHRPAFSKIYQELTGEKLNPQSNSVQGYESSGNIREDVYKHALSRITTEWGATSVYLWLMAHSTGALQQAIAQPLQDEINHLAKFWGISRWAFGDSYLTRLRGTTKNLMSLLQHHQGERTHTKELLQLGYALYALELVFTFARLMVQLRRWNQTLSDEDLVKLFGLPPQERLAAS</sequence>
<evidence type="ECO:0008006" key="3">
    <source>
        <dbReference type="Google" id="ProtNLM"/>
    </source>
</evidence>
<dbReference type="Proteomes" id="UP001442494">
    <property type="component" value="Unassembled WGS sequence"/>
</dbReference>
<dbReference type="SUPFAM" id="SSF47240">
    <property type="entry name" value="Ferritin-like"/>
    <property type="match status" value="1"/>
</dbReference>
<dbReference type="EMBL" id="JAMPKK010000028">
    <property type="protein sequence ID" value="MEP0865543.1"/>
    <property type="molecule type" value="Genomic_DNA"/>
</dbReference>
<gene>
    <name evidence="1" type="ORF">NDI37_13810</name>
</gene>
<accession>A0ABV0JQ43</accession>
<evidence type="ECO:0000313" key="1">
    <source>
        <dbReference type="EMBL" id="MEP0865543.1"/>
    </source>
</evidence>
<dbReference type="RefSeq" id="WP_190425929.1">
    <property type="nucleotide sequence ID" value="NZ_JAMPKK010000028.1"/>
</dbReference>
<comment type="caution">
    <text evidence="1">The sequence shown here is derived from an EMBL/GenBank/DDBJ whole genome shotgun (WGS) entry which is preliminary data.</text>
</comment>
<protein>
    <recommendedName>
        <fullName evidence="3">Ferritin-like domain-containing protein</fullName>
    </recommendedName>
</protein>
<dbReference type="InterPro" id="IPR009078">
    <property type="entry name" value="Ferritin-like_SF"/>
</dbReference>
<name>A0ABV0JQ43_9CYAN</name>
<reference evidence="1 2" key="1">
    <citation type="submission" date="2022-04" db="EMBL/GenBank/DDBJ databases">
        <title>Positive selection, recombination, and allopatry shape intraspecific diversity of widespread and dominant cyanobacteria.</title>
        <authorList>
            <person name="Wei J."/>
            <person name="Shu W."/>
            <person name="Hu C."/>
        </authorList>
    </citation>
    <scope>NUCLEOTIDE SEQUENCE [LARGE SCALE GENOMIC DNA]</scope>
    <source>
        <strain evidence="1 2">GB2-A5</strain>
    </source>
</reference>
<proteinExistence type="predicted"/>